<dbReference type="InterPro" id="IPR017871">
    <property type="entry name" value="ABC_transporter-like_CS"/>
</dbReference>
<evidence type="ECO:0000256" key="5">
    <source>
        <dbReference type="SAM" id="Phobius"/>
    </source>
</evidence>
<reference evidence="7" key="1">
    <citation type="submission" date="2023-07" db="EMBL/GenBank/DDBJ databases">
        <title>Sequencing the genomes of 1000 actinobacteria strains.</title>
        <authorList>
            <person name="Klenk H.-P."/>
        </authorList>
    </citation>
    <scope>NUCLEOTIDE SEQUENCE</scope>
    <source>
        <strain evidence="7">DSM 107476</strain>
    </source>
</reference>
<dbReference type="Proteomes" id="UP001180840">
    <property type="component" value="Unassembled WGS sequence"/>
</dbReference>
<accession>A0ABU1ZWH3</accession>
<dbReference type="Gene3D" id="1.20.1560.10">
    <property type="entry name" value="ABC transporter type 1, transmembrane domain"/>
    <property type="match status" value="1"/>
</dbReference>
<evidence type="ECO:0000259" key="6">
    <source>
        <dbReference type="PROSITE" id="PS50929"/>
    </source>
</evidence>
<comment type="subcellular location">
    <subcellularLocation>
        <location evidence="1">Cell membrane</location>
        <topology evidence="1">Multi-pass membrane protein</topology>
    </subcellularLocation>
</comment>
<evidence type="ECO:0000256" key="3">
    <source>
        <dbReference type="ARBA" id="ARBA00022989"/>
    </source>
</evidence>
<dbReference type="SUPFAM" id="SSF90123">
    <property type="entry name" value="ABC transporter transmembrane region"/>
    <property type="match status" value="1"/>
</dbReference>
<feature type="transmembrane region" description="Helical" evidence="5">
    <location>
        <begin position="277"/>
        <end position="297"/>
    </location>
</feature>
<keyword evidence="3 5" id="KW-1133">Transmembrane helix</keyword>
<dbReference type="SUPFAM" id="SSF52540">
    <property type="entry name" value="P-loop containing nucleoside triphosphate hydrolases"/>
    <property type="match status" value="1"/>
</dbReference>
<dbReference type="RefSeq" id="WP_290198243.1">
    <property type="nucleotide sequence ID" value="NZ_CP047654.1"/>
</dbReference>
<name>A0ABU1ZWH3_9CORY</name>
<dbReference type="Gene3D" id="3.40.50.300">
    <property type="entry name" value="P-loop containing nucleotide triphosphate hydrolases"/>
    <property type="match status" value="1"/>
</dbReference>
<feature type="transmembrane region" description="Helical" evidence="5">
    <location>
        <begin position="61"/>
        <end position="81"/>
    </location>
</feature>
<proteinExistence type="predicted"/>
<dbReference type="InterPro" id="IPR003439">
    <property type="entry name" value="ABC_transporter-like_ATP-bd"/>
</dbReference>
<dbReference type="InterPro" id="IPR011527">
    <property type="entry name" value="ABC1_TM_dom"/>
</dbReference>
<keyword evidence="2 5" id="KW-0812">Transmembrane</keyword>
<keyword evidence="8" id="KW-1185">Reference proteome</keyword>
<feature type="transmembrane region" description="Helical" evidence="5">
    <location>
        <begin position="254"/>
        <end position="271"/>
    </location>
</feature>
<comment type="caution">
    <text evidence="7">The sequence shown here is derived from an EMBL/GenBank/DDBJ whole genome shotgun (WGS) entry which is preliminary data.</text>
</comment>
<feature type="transmembrane region" description="Helical" evidence="5">
    <location>
        <begin position="163"/>
        <end position="182"/>
    </location>
</feature>
<dbReference type="InterPro" id="IPR027417">
    <property type="entry name" value="P-loop_NTPase"/>
</dbReference>
<gene>
    <name evidence="7" type="ORF">J2S39_000964</name>
</gene>
<dbReference type="Pfam" id="PF00005">
    <property type="entry name" value="ABC_tran"/>
    <property type="match status" value="1"/>
</dbReference>
<dbReference type="PANTHER" id="PTHR43394:SF1">
    <property type="entry name" value="ATP-BINDING CASSETTE SUB-FAMILY B MEMBER 10, MITOCHONDRIAL"/>
    <property type="match status" value="1"/>
</dbReference>
<feature type="domain" description="ABC transmembrane type-1" evidence="6">
    <location>
        <begin position="27"/>
        <end position="303"/>
    </location>
</feature>
<feature type="transmembrane region" description="Helical" evidence="5">
    <location>
        <begin position="135"/>
        <end position="157"/>
    </location>
</feature>
<dbReference type="PROSITE" id="PS50929">
    <property type="entry name" value="ABC_TM1F"/>
    <property type="match status" value="1"/>
</dbReference>
<dbReference type="CDD" id="cd07346">
    <property type="entry name" value="ABC_6TM_exporters"/>
    <property type="match status" value="1"/>
</dbReference>
<dbReference type="EMBL" id="JAVDXZ010000001">
    <property type="protein sequence ID" value="MDR7329288.1"/>
    <property type="molecule type" value="Genomic_DNA"/>
</dbReference>
<dbReference type="Pfam" id="PF00664">
    <property type="entry name" value="ABC_membrane"/>
    <property type="match status" value="1"/>
</dbReference>
<evidence type="ECO:0000313" key="7">
    <source>
        <dbReference type="EMBL" id="MDR7329288.1"/>
    </source>
</evidence>
<dbReference type="PROSITE" id="PS00211">
    <property type="entry name" value="ABC_TRANSPORTER_1"/>
    <property type="match status" value="1"/>
</dbReference>
<organism evidence="7 8">
    <name type="scientific">Corynebacterium guangdongense</name>
    <dbReference type="NCBI Taxonomy" id="1783348"/>
    <lineage>
        <taxon>Bacteria</taxon>
        <taxon>Bacillati</taxon>
        <taxon>Actinomycetota</taxon>
        <taxon>Actinomycetes</taxon>
        <taxon>Mycobacteriales</taxon>
        <taxon>Corynebacteriaceae</taxon>
        <taxon>Corynebacterium</taxon>
    </lineage>
</organism>
<dbReference type="InterPro" id="IPR039421">
    <property type="entry name" value="Type_1_exporter"/>
</dbReference>
<dbReference type="InterPro" id="IPR036640">
    <property type="entry name" value="ABC1_TM_sf"/>
</dbReference>
<keyword evidence="4 5" id="KW-0472">Membrane</keyword>
<sequence>MSRLPSPDDPRWLLKTVFSRWRWTGPAAVLMTVGFLMNGLTPVIIGRAIDEAIAPGDGQRLLLWMGVLVGTFGTNIVLTYWGRRLMQRAILEVGHDLRMAVTDRVQDPKGLGGNKRTAGELLSIASADIQRVADAVFMTVFPFAEVASIVYVGVVLLGIHVPLGVAVLIGGPTVVWIALRASTPLRTASGRRQRSLATASGMATDVVQGLRIIKGLGAADTVRTRYGRLSDEAYHRTIGANAAQARLNAVTESVGAVYVIAVAVLSGFLTVRGTMSVGELITAIGLTQFIIFPMTMLGRNFANRWAPAQASGERIRSVLTAPARFSEEAETMPPTPAGLTVITAEAPDDVVLCSRDRVVVAPHGAHLFEGTVAENVHPDPARAGAALTVASADDIPGGPGREVGENGRNLSGGQRQRVALARAVASDAEVLILQDPTTAVDSVTEQRIARRVAEARAGRPTIVFTDAPAWKAQAQRVWDTVQEVAR</sequence>
<evidence type="ECO:0000313" key="8">
    <source>
        <dbReference type="Proteomes" id="UP001180840"/>
    </source>
</evidence>
<feature type="transmembrane region" description="Helical" evidence="5">
    <location>
        <begin position="21"/>
        <end position="49"/>
    </location>
</feature>
<evidence type="ECO:0000256" key="1">
    <source>
        <dbReference type="ARBA" id="ARBA00004651"/>
    </source>
</evidence>
<dbReference type="PANTHER" id="PTHR43394">
    <property type="entry name" value="ATP-DEPENDENT PERMEASE MDL1, MITOCHONDRIAL"/>
    <property type="match status" value="1"/>
</dbReference>
<evidence type="ECO:0000256" key="2">
    <source>
        <dbReference type="ARBA" id="ARBA00022692"/>
    </source>
</evidence>
<evidence type="ECO:0000256" key="4">
    <source>
        <dbReference type="ARBA" id="ARBA00023136"/>
    </source>
</evidence>
<protein>
    <submittedName>
        <fullName evidence="7">ABC-type multidrug transport system fused ATPase/permease subunit</fullName>
    </submittedName>
</protein>